<evidence type="ECO:0000313" key="1">
    <source>
        <dbReference type="EMBL" id="CAG7820763.1"/>
    </source>
</evidence>
<gene>
    <name evidence="1" type="ORF">AFUS01_LOCUS31135</name>
</gene>
<dbReference type="Proteomes" id="UP000708208">
    <property type="component" value="Unassembled WGS sequence"/>
</dbReference>
<dbReference type="EMBL" id="CAJVCH010489339">
    <property type="protein sequence ID" value="CAG7820763.1"/>
    <property type="molecule type" value="Genomic_DNA"/>
</dbReference>
<dbReference type="AlphaFoldDB" id="A0A8J2KPP3"/>
<reference evidence="1" key="1">
    <citation type="submission" date="2021-06" db="EMBL/GenBank/DDBJ databases">
        <authorList>
            <person name="Hodson N. C."/>
            <person name="Mongue J. A."/>
            <person name="Jaron S. K."/>
        </authorList>
    </citation>
    <scope>NUCLEOTIDE SEQUENCE</scope>
</reference>
<keyword evidence="2" id="KW-1185">Reference proteome</keyword>
<accession>A0A8J2KPP3</accession>
<comment type="caution">
    <text evidence="1">The sequence shown here is derived from an EMBL/GenBank/DDBJ whole genome shotgun (WGS) entry which is preliminary data.</text>
</comment>
<evidence type="ECO:0000313" key="2">
    <source>
        <dbReference type="Proteomes" id="UP000708208"/>
    </source>
</evidence>
<protein>
    <submittedName>
        <fullName evidence="1">Uncharacterized protein</fullName>
    </submittedName>
</protein>
<name>A0A8J2KPP3_9HEXA</name>
<organism evidence="1 2">
    <name type="scientific">Allacma fusca</name>
    <dbReference type="NCBI Taxonomy" id="39272"/>
    <lineage>
        <taxon>Eukaryota</taxon>
        <taxon>Metazoa</taxon>
        <taxon>Ecdysozoa</taxon>
        <taxon>Arthropoda</taxon>
        <taxon>Hexapoda</taxon>
        <taxon>Collembola</taxon>
        <taxon>Symphypleona</taxon>
        <taxon>Sminthuridae</taxon>
        <taxon>Allacma</taxon>
    </lineage>
</organism>
<feature type="non-terminal residue" evidence="1">
    <location>
        <position position="48"/>
    </location>
</feature>
<proteinExistence type="predicted"/>
<sequence length="48" mass="5075">MCPNCFRLNSGVGKICVSAAYRTALDIFFIQSANIFKSGSPSKSATTA</sequence>